<reference evidence="2 3" key="1">
    <citation type="submission" date="2024-09" db="EMBL/GenBank/DDBJ databases">
        <authorList>
            <person name="Sun Q."/>
            <person name="Mori K."/>
        </authorList>
    </citation>
    <scope>NUCLEOTIDE SEQUENCE [LARGE SCALE GENOMIC DNA]</scope>
    <source>
        <strain evidence="2 3">JCM 3028</strain>
    </source>
</reference>
<sequence>MASTVGHPGARRERELGRRAPAVRPARPLAPGPPSAPHDEDGSGVSAVRGRAAGVGATACRADATVARGATGAADSLRIVDATSGAG</sequence>
<name>A0ABV5T8D2_9ACTN</name>
<proteinExistence type="predicted"/>
<organism evidence="2 3">
    <name type="scientific">Streptosporangium vulgare</name>
    <dbReference type="NCBI Taxonomy" id="46190"/>
    <lineage>
        <taxon>Bacteria</taxon>
        <taxon>Bacillati</taxon>
        <taxon>Actinomycetota</taxon>
        <taxon>Actinomycetes</taxon>
        <taxon>Streptosporangiales</taxon>
        <taxon>Streptosporangiaceae</taxon>
        <taxon>Streptosporangium</taxon>
    </lineage>
</organism>
<evidence type="ECO:0000256" key="1">
    <source>
        <dbReference type="SAM" id="MobiDB-lite"/>
    </source>
</evidence>
<gene>
    <name evidence="2" type="ORF">ACFFRH_03925</name>
</gene>
<evidence type="ECO:0000313" key="2">
    <source>
        <dbReference type="EMBL" id="MFB9674626.1"/>
    </source>
</evidence>
<feature type="compositionally biased region" description="Low complexity" evidence="1">
    <location>
        <begin position="43"/>
        <end position="56"/>
    </location>
</feature>
<accession>A0ABV5T8D2</accession>
<evidence type="ECO:0000313" key="3">
    <source>
        <dbReference type="Proteomes" id="UP001589610"/>
    </source>
</evidence>
<dbReference type="RefSeq" id="WP_386154190.1">
    <property type="nucleotide sequence ID" value="NZ_JBHMBS010000001.1"/>
</dbReference>
<feature type="region of interest" description="Disordered" evidence="1">
    <location>
        <begin position="1"/>
        <end position="56"/>
    </location>
</feature>
<dbReference type="Proteomes" id="UP001589610">
    <property type="component" value="Unassembled WGS sequence"/>
</dbReference>
<protein>
    <submittedName>
        <fullName evidence="2">Uncharacterized protein</fullName>
    </submittedName>
</protein>
<dbReference type="EMBL" id="JBHMBS010000001">
    <property type="protein sequence ID" value="MFB9674626.1"/>
    <property type="molecule type" value="Genomic_DNA"/>
</dbReference>
<comment type="caution">
    <text evidence="2">The sequence shown here is derived from an EMBL/GenBank/DDBJ whole genome shotgun (WGS) entry which is preliminary data.</text>
</comment>
<keyword evidence="3" id="KW-1185">Reference proteome</keyword>